<dbReference type="Pfam" id="PF03466">
    <property type="entry name" value="LysR_substrate"/>
    <property type="match status" value="1"/>
</dbReference>
<protein>
    <submittedName>
        <fullName evidence="6">LysR family transcriptional regulator</fullName>
    </submittedName>
</protein>
<keyword evidence="3" id="KW-0238">DNA-binding</keyword>
<reference evidence="6" key="1">
    <citation type="submission" date="2021-02" db="EMBL/GenBank/DDBJ databases">
        <title>Strain Y2R2, a novel species of the genus Halomonas.</title>
        <authorList>
            <person name="Huang H."/>
        </authorList>
    </citation>
    <scope>NUCLEOTIDE SEQUENCE</scope>
    <source>
        <strain evidence="6">Y2R2</strain>
    </source>
</reference>
<accession>A0A856QPH1</accession>
<dbReference type="PANTHER" id="PTHR30346:SF0">
    <property type="entry name" value="HCA OPERON TRANSCRIPTIONAL ACTIVATOR HCAR"/>
    <property type="match status" value="1"/>
</dbReference>
<dbReference type="Proteomes" id="UP000324285">
    <property type="component" value="Chromosome"/>
</dbReference>
<dbReference type="AlphaFoldDB" id="A0A856QPH1"/>
<dbReference type="SUPFAM" id="SSF53850">
    <property type="entry name" value="Periplasmic binding protein-like II"/>
    <property type="match status" value="1"/>
</dbReference>
<dbReference type="SUPFAM" id="SSF46785">
    <property type="entry name" value="Winged helix' DNA-binding domain"/>
    <property type="match status" value="1"/>
</dbReference>
<dbReference type="PANTHER" id="PTHR30346">
    <property type="entry name" value="TRANSCRIPTIONAL DUAL REGULATOR HCAR-RELATED"/>
    <property type="match status" value="1"/>
</dbReference>
<dbReference type="RefSeq" id="WP_205423488.1">
    <property type="nucleotide sequence ID" value="NZ_CP038437.2"/>
</dbReference>
<name>A0A856QPH1_9GAMM</name>
<feature type="domain" description="HTH lysR-type" evidence="5">
    <location>
        <begin position="5"/>
        <end position="62"/>
    </location>
</feature>
<sequence>MAIHMDTKQLSLMFRLAETLHFGKAAEIENIAQSGLSAQIAKLENELGFKVFERTNRRVSLSDAGERFIEQAHLMMVSLEGTIAECRAIAEQSRHTFTVGFFGDGAGELTHTIFSRFRQANPDIRLIVTELTMTNQVQSLVSGSVDATFMRLPVDDSRLEYEVMFDEPRVAAVPTAHPLASASHLNIEQLLDKPFAVAGEGAPSDWASYWSLRSDSVDPCHVGAFVKSIPESLAAIAYQGAFDTYPLSAARMFQHPGVRYIPLQDATRSELALVTVKGNRSPAVLALKECVRKSLQEDISCLFGAHRR</sequence>
<evidence type="ECO:0000256" key="1">
    <source>
        <dbReference type="ARBA" id="ARBA00009437"/>
    </source>
</evidence>
<dbReference type="GO" id="GO:0003700">
    <property type="term" value="F:DNA-binding transcription factor activity"/>
    <property type="evidence" value="ECO:0007669"/>
    <property type="project" value="InterPro"/>
</dbReference>
<evidence type="ECO:0000256" key="2">
    <source>
        <dbReference type="ARBA" id="ARBA00023015"/>
    </source>
</evidence>
<dbReference type="PRINTS" id="PR00039">
    <property type="entry name" value="HTHLYSR"/>
</dbReference>
<evidence type="ECO:0000313" key="7">
    <source>
        <dbReference type="Proteomes" id="UP000324285"/>
    </source>
</evidence>
<dbReference type="KEGG" id="hbh:E4T21_09795"/>
<keyword evidence="2" id="KW-0805">Transcription regulation</keyword>
<evidence type="ECO:0000256" key="4">
    <source>
        <dbReference type="ARBA" id="ARBA00023163"/>
    </source>
</evidence>
<organism evidence="6 7">
    <name type="scientific">Halomonas binhaiensis</name>
    <dbReference type="NCBI Taxonomy" id="2562282"/>
    <lineage>
        <taxon>Bacteria</taxon>
        <taxon>Pseudomonadati</taxon>
        <taxon>Pseudomonadota</taxon>
        <taxon>Gammaproteobacteria</taxon>
        <taxon>Oceanospirillales</taxon>
        <taxon>Halomonadaceae</taxon>
        <taxon>Halomonas</taxon>
    </lineage>
</organism>
<dbReference type="Gene3D" id="3.40.190.10">
    <property type="entry name" value="Periplasmic binding protein-like II"/>
    <property type="match status" value="2"/>
</dbReference>
<dbReference type="Pfam" id="PF00126">
    <property type="entry name" value="HTH_1"/>
    <property type="match status" value="1"/>
</dbReference>
<dbReference type="GO" id="GO:0032993">
    <property type="term" value="C:protein-DNA complex"/>
    <property type="evidence" value="ECO:0007669"/>
    <property type="project" value="TreeGrafter"/>
</dbReference>
<keyword evidence="4" id="KW-0804">Transcription</keyword>
<dbReference type="InterPro" id="IPR036388">
    <property type="entry name" value="WH-like_DNA-bd_sf"/>
</dbReference>
<dbReference type="EMBL" id="CP038437">
    <property type="protein sequence ID" value="QEM81812.2"/>
    <property type="molecule type" value="Genomic_DNA"/>
</dbReference>
<dbReference type="InterPro" id="IPR036390">
    <property type="entry name" value="WH_DNA-bd_sf"/>
</dbReference>
<dbReference type="GO" id="GO:0003677">
    <property type="term" value="F:DNA binding"/>
    <property type="evidence" value="ECO:0007669"/>
    <property type="project" value="UniProtKB-KW"/>
</dbReference>
<dbReference type="FunFam" id="1.10.10.10:FF:000001">
    <property type="entry name" value="LysR family transcriptional regulator"/>
    <property type="match status" value="1"/>
</dbReference>
<evidence type="ECO:0000256" key="3">
    <source>
        <dbReference type="ARBA" id="ARBA00023125"/>
    </source>
</evidence>
<evidence type="ECO:0000313" key="6">
    <source>
        <dbReference type="EMBL" id="QEM81812.2"/>
    </source>
</evidence>
<dbReference type="Gene3D" id="1.10.10.10">
    <property type="entry name" value="Winged helix-like DNA-binding domain superfamily/Winged helix DNA-binding domain"/>
    <property type="match status" value="1"/>
</dbReference>
<dbReference type="PROSITE" id="PS50931">
    <property type="entry name" value="HTH_LYSR"/>
    <property type="match status" value="1"/>
</dbReference>
<proteinExistence type="inferred from homology"/>
<gene>
    <name evidence="6" type="ORF">E4T21_09795</name>
</gene>
<evidence type="ECO:0000259" key="5">
    <source>
        <dbReference type="PROSITE" id="PS50931"/>
    </source>
</evidence>
<dbReference type="CDD" id="cd08414">
    <property type="entry name" value="PBP2_LTTR_aromatics_like"/>
    <property type="match status" value="1"/>
</dbReference>
<keyword evidence="7" id="KW-1185">Reference proteome</keyword>
<comment type="similarity">
    <text evidence="1">Belongs to the LysR transcriptional regulatory family.</text>
</comment>
<dbReference type="InterPro" id="IPR000847">
    <property type="entry name" value="LysR_HTH_N"/>
</dbReference>
<dbReference type="InterPro" id="IPR005119">
    <property type="entry name" value="LysR_subst-bd"/>
</dbReference>